<accession>A0A512N597</accession>
<dbReference type="RefSeq" id="WP_147147456.1">
    <property type="nucleotide sequence ID" value="NZ_BKAJ01000023.1"/>
</dbReference>
<evidence type="ECO:0000313" key="3">
    <source>
        <dbReference type="EMBL" id="GEP54162.1"/>
    </source>
</evidence>
<dbReference type="SUPFAM" id="SSF54909">
    <property type="entry name" value="Dimeric alpha+beta barrel"/>
    <property type="match status" value="1"/>
</dbReference>
<dbReference type="EMBL" id="BKAJ01000023">
    <property type="protein sequence ID" value="GEP54162.1"/>
    <property type="molecule type" value="Genomic_DNA"/>
</dbReference>
<feature type="domain" description="YCII-related" evidence="2">
    <location>
        <begin position="7"/>
        <end position="92"/>
    </location>
</feature>
<dbReference type="OrthoDB" id="7375809at2"/>
<dbReference type="AlphaFoldDB" id="A0A512N597"/>
<dbReference type="InterPro" id="IPR005545">
    <property type="entry name" value="YCII"/>
</dbReference>
<dbReference type="Pfam" id="PF03795">
    <property type="entry name" value="YCII"/>
    <property type="match status" value="1"/>
</dbReference>
<dbReference type="Gene3D" id="3.30.70.1060">
    <property type="entry name" value="Dimeric alpha+beta barrel"/>
    <property type="match status" value="1"/>
</dbReference>
<protein>
    <recommendedName>
        <fullName evidence="2">YCII-related domain-containing protein</fullName>
    </recommendedName>
</protein>
<reference evidence="3 4" key="1">
    <citation type="submission" date="2019-07" db="EMBL/GenBank/DDBJ databases">
        <title>Whole genome shotgun sequence of Reyranella soli NBRC 108950.</title>
        <authorList>
            <person name="Hosoyama A."/>
            <person name="Uohara A."/>
            <person name="Ohji S."/>
            <person name="Ichikawa N."/>
        </authorList>
    </citation>
    <scope>NUCLEOTIDE SEQUENCE [LARGE SCALE GENOMIC DNA]</scope>
    <source>
        <strain evidence="3 4">NBRC 108950</strain>
    </source>
</reference>
<organism evidence="3 4">
    <name type="scientific">Reyranella soli</name>
    <dbReference type="NCBI Taxonomy" id="1230389"/>
    <lineage>
        <taxon>Bacteria</taxon>
        <taxon>Pseudomonadati</taxon>
        <taxon>Pseudomonadota</taxon>
        <taxon>Alphaproteobacteria</taxon>
        <taxon>Hyphomicrobiales</taxon>
        <taxon>Reyranellaceae</taxon>
        <taxon>Reyranella</taxon>
    </lineage>
</organism>
<name>A0A512N597_9HYPH</name>
<dbReference type="InterPro" id="IPR011008">
    <property type="entry name" value="Dimeric_a/b-barrel"/>
</dbReference>
<keyword evidence="4" id="KW-1185">Reference proteome</keyword>
<dbReference type="Proteomes" id="UP000321058">
    <property type="component" value="Unassembled WGS sequence"/>
</dbReference>
<evidence type="ECO:0000259" key="2">
    <source>
        <dbReference type="Pfam" id="PF03795"/>
    </source>
</evidence>
<comment type="similarity">
    <text evidence="1">Belongs to the YciI family.</text>
</comment>
<comment type="caution">
    <text evidence="3">The sequence shown here is derived from an EMBL/GenBank/DDBJ whole genome shotgun (WGS) entry which is preliminary data.</text>
</comment>
<gene>
    <name evidence="3" type="ORF">RSO01_13280</name>
</gene>
<sequence>MAKTLFAVLNTRGPNWDDSKPMEEQVDWRAHADFMNGLAAEGFVLLGGPFKGTRDVLLVVRAEDRQEVEARLSPDCWVVKGLLRNLRIEPWELRLGSLDP</sequence>
<evidence type="ECO:0000313" key="4">
    <source>
        <dbReference type="Proteomes" id="UP000321058"/>
    </source>
</evidence>
<evidence type="ECO:0000256" key="1">
    <source>
        <dbReference type="ARBA" id="ARBA00007689"/>
    </source>
</evidence>
<proteinExistence type="inferred from homology"/>